<dbReference type="InterPro" id="IPR036849">
    <property type="entry name" value="Enolase-like_C_sf"/>
</dbReference>
<dbReference type="RefSeq" id="WP_165096160.1">
    <property type="nucleotide sequence ID" value="NZ_CP049056.1"/>
</dbReference>
<keyword evidence="4" id="KW-1185">Reference proteome</keyword>
<proteinExistence type="predicted"/>
<dbReference type="EMBL" id="CP049056">
    <property type="protein sequence ID" value="QIE54999.1"/>
    <property type="molecule type" value="Genomic_DNA"/>
</dbReference>
<accession>A0A7L5BZG9</accession>
<dbReference type="Proteomes" id="UP000503336">
    <property type="component" value="Chromosome"/>
</dbReference>
<organism evidence="3 4">
    <name type="scientific">Pikeienuella piscinae</name>
    <dbReference type="NCBI Taxonomy" id="2748098"/>
    <lineage>
        <taxon>Bacteria</taxon>
        <taxon>Pseudomonadati</taxon>
        <taxon>Pseudomonadota</taxon>
        <taxon>Alphaproteobacteria</taxon>
        <taxon>Rhodobacterales</taxon>
        <taxon>Paracoccaceae</taxon>
        <taxon>Pikeienuella</taxon>
    </lineage>
</organism>
<dbReference type="AlphaFoldDB" id="A0A7L5BZG9"/>
<feature type="compositionally biased region" description="Basic and acidic residues" evidence="1">
    <location>
        <begin position="465"/>
        <end position="474"/>
    </location>
</feature>
<evidence type="ECO:0000313" key="4">
    <source>
        <dbReference type="Proteomes" id="UP000503336"/>
    </source>
</evidence>
<dbReference type="SUPFAM" id="SSF51604">
    <property type="entry name" value="Enolase C-terminal domain-like"/>
    <property type="match status" value="1"/>
</dbReference>
<gene>
    <name evidence="3" type="ORF">G5B40_05735</name>
</gene>
<feature type="domain" description="Enolase C-terminal" evidence="2">
    <location>
        <begin position="213"/>
        <end position="335"/>
    </location>
</feature>
<dbReference type="InterPro" id="IPR029065">
    <property type="entry name" value="Enolase_C-like"/>
</dbReference>
<feature type="region of interest" description="Disordered" evidence="1">
    <location>
        <begin position="455"/>
        <end position="474"/>
    </location>
</feature>
<protein>
    <submittedName>
        <fullName evidence="3">Mandelate racemase</fullName>
    </submittedName>
</protein>
<dbReference type="KEGG" id="hdh:G5B40_05735"/>
<sequence>MTRPTLTLLETTFHERDIVLRMPFRFGVVTMREAPQTFLRARIRLNDGREGWGWAAELLAPKWFDKSPELSNEDNFDQLRRAMAIAATVYRGIAEPHTAFGLAAAAAPAFHAASAAAGLPPLVAGFGTALLDRAILDALLRLEGVSVFRGVKSNLMGLDEALTPDLAGFDFDAFLAGLTPAASIRARHTVGLIDPIIASDLAENDRVGDGLPETLEEVIEVYGVTDFKLKVGGDLDADLARLKRIASVLDRLPDYRATLDGNEQYADVAGVAALWRAIATTPALARLAESILFIEQPIARAKAFSEDISALARLKPVEIDESDATLDAFLEAKALGYRGVSSKSCKGFYKSLLNRARCAHWNEEAGEDRFFMSAEDLTIQAGISLQQDLALATLIGCEHVERNGHHYVNGMNAAPEAEQAAYLAAHADLYRRELGAVRVAIDGGALRVGSLDTPGLASAVTPDPSDLRPCRYEA</sequence>
<reference evidence="3 4" key="1">
    <citation type="submission" date="2020-02" db="EMBL/GenBank/DDBJ databases">
        <title>complete genome sequence of Rhodobacteraceae bacterium.</title>
        <authorList>
            <person name="Park J."/>
            <person name="Kim Y.-S."/>
            <person name="Kim K.-H."/>
        </authorList>
    </citation>
    <scope>NUCLEOTIDE SEQUENCE [LARGE SCALE GENOMIC DNA]</scope>
    <source>
        <strain evidence="3 4">RR4-56</strain>
    </source>
</reference>
<evidence type="ECO:0000256" key="1">
    <source>
        <dbReference type="SAM" id="MobiDB-lite"/>
    </source>
</evidence>
<dbReference type="Gene3D" id="3.20.20.120">
    <property type="entry name" value="Enolase-like C-terminal domain"/>
    <property type="match status" value="1"/>
</dbReference>
<evidence type="ECO:0000313" key="3">
    <source>
        <dbReference type="EMBL" id="QIE54999.1"/>
    </source>
</evidence>
<name>A0A7L5BZG9_9RHOB</name>
<dbReference type="Pfam" id="PF13378">
    <property type="entry name" value="MR_MLE_C"/>
    <property type="match status" value="1"/>
</dbReference>
<evidence type="ECO:0000259" key="2">
    <source>
        <dbReference type="Pfam" id="PF13378"/>
    </source>
</evidence>